<evidence type="ECO:0000256" key="1">
    <source>
        <dbReference type="ARBA" id="ARBA00009059"/>
    </source>
</evidence>
<comment type="catalytic activity">
    <reaction evidence="10">
        <text>N-terminal L-alanyl-L-prolyl-L-lysyl-[protein] + 3 S-adenosyl-L-methionine = N-terminal N,N,N-trimethyl-L-alanyl-L-prolyl-L-lysyl-[protein] + 3 S-adenosyl-L-homocysteine + 3 H(+)</text>
        <dbReference type="Rhea" id="RHEA:54712"/>
        <dbReference type="Rhea" id="RHEA-COMP:13785"/>
        <dbReference type="Rhea" id="RHEA-COMP:13971"/>
        <dbReference type="ChEBI" id="CHEBI:15378"/>
        <dbReference type="ChEBI" id="CHEBI:57856"/>
        <dbReference type="ChEBI" id="CHEBI:59789"/>
        <dbReference type="ChEBI" id="CHEBI:138057"/>
        <dbReference type="ChEBI" id="CHEBI:138315"/>
        <dbReference type="EC" id="2.1.1.244"/>
    </reaction>
</comment>
<protein>
    <recommendedName>
        <fullName evidence="6">Alpha N-terminal protein methyltransferase 1</fullName>
        <ecNumber evidence="5">2.1.1.244</ecNumber>
    </recommendedName>
    <alternativeName>
        <fullName evidence="7">X-Pro-Lys N-terminal protein methyltransferase 1</fullName>
    </alternativeName>
</protein>
<dbReference type="GO" id="GO:0032259">
    <property type="term" value="P:methylation"/>
    <property type="evidence" value="ECO:0007669"/>
    <property type="project" value="UniProtKB-KW"/>
</dbReference>
<reference evidence="11 12" key="1">
    <citation type="submission" date="2020-04" db="EMBL/GenBank/DDBJ databases">
        <authorList>
            <person name="Wallbank WR R."/>
            <person name="Pardo Diaz C."/>
            <person name="Kozak K."/>
            <person name="Martin S."/>
            <person name="Jiggins C."/>
            <person name="Moest M."/>
            <person name="Warren A I."/>
            <person name="Byers J.R.P. K."/>
            <person name="Montejo-Kovacevich G."/>
            <person name="Yen C E."/>
        </authorList>
    </citation>
    <scope>NUCLEOTIDE SEQUENCE [LARGE SCALE GENOMIC DNA]</scope>
</reference>
<name>A0A8S1AV21_ARCPL</name>
<dbReference type="GO" id="GO:0005737">
    <property type="term" value="C:cytoplasm"/>
    <property type="evidence" value="ECO:0007669"/>
    <property type="project" value="TreeGrafter"/>
</dbReference>
<evidence type="ECO:0000256" key="7">
    <source>
        <dbReference type="ARBA" id="ARBA00043129"/>
    </source>
</evidence>
<comment type="caution">
    <text evidence="11">The sequence shown here is derived from an EMBL/GenBank/DDBJ whole genome shotgun (WGS) entry which is preliminary data.</text>
</comment>
<gene>
    <name evidence="11" type="ORF">APLA_LOCUS12414</name>
</gene>
<dbReference type="EC" id="2.1.1.244" evidence="5"/>
<comment type="similarity">
    <text evidence="1">Belongs to the methyltransferase superfamily. NTM1 family.</text>
</comment>
<evidence type="ECO:0000313" key="11">
    <source>
        <dbReference type="EMBL" id="CAB3249945.1"/>
    </source>
</evidence>
<dbReference type="Gene3D" id="3.40.50.150">
    <property type="entry name" value="Vaccinia Virus protein VP39"/>
    <property type="match status" value="1"/>
</dbReference>
<evidence type="ECO:0000313" key="12">
    <source>
        <dbReference type="Proteomes" id="UP000494106"/>
    </source>
</evidence>
<keyword evidence="3" id="KW-0808">Transferase</keyword>
<keyword evidence="12" id="KW-1185">Reference proteome</keyword>
<keyword evidence="2" id="KW-0489">Methyltransferase</keyword>
<dbReference type="GO" id="GO:0071885">
    <property type="term" value="F:N-terminal protein N-methyltransferase activity"/>
    <property type="evidence" value="ECO:0007669"/>
    <property type="project" value="UniProtKB-EC"/>
</dbReference>
<dbReference type="EMBL" id="CADEBC010000540">
    <property type="protein sequence ID" value="CAB3249945.1"/>
    <property type="molecule type" value="Genomic_DNA"/>
</dbReference>
<dbReference type="Pfam" id="PF05891">
    <property type="entry name" value="Methyltransf_PK"/>
    <property type="match status" value="1"/>
</dbReference>
<dbReference type="PANTHER" id="PTHR12753:SF0">
    <property type="entry name" value="ALPHA N-TERMINAL PROTEIN METHYLTRANSFERASE 1"/>
    <property type="match status" value="1"/>
</dbReference>
<evidence type="ECO:0000256" key="4">
    <source>
        <dbReference type="ARBA" id="ARBA00022691"/>
    </source>
</evidence>
<comment type="catalytic activity">
    <reaction evidence="9">
        <text>N-terminal L-prolyl-L-prolyl-L-lysyl-[protein] + 2 S-adenosyl-L-methionine = N-terminal N,N-dimethyl-L-prolyl-L-prolyl-L-lysyl-[protein] + 2 S-adenosyl-L-homocysteine + 2 H(+)</text>
        <dbReference type="Rhea" id="RHEA:54736"/>
        <dbReference type="Rhea" id="RHEA-COMP:13787"/>
        <dbReference type="Rhea" id="RHEA-COMP:13974"/>
        <dbReference type="ChEBI" id="CHEBI:15378"/>
        <dbReference type="ChEBI" id="CHEBI:57856"/>
        <dbReference type="ChEBI" id="CHEBI:59789"/>
        <dbReference type="ChEBI" id="CHEBI:138059"/>
        <dbReference type="ChEBI" id="CHEBI:138318"/>
        <dbReference type="EC" id="2.1.1.244"/>
    </reaction>
</comment>
<evidence type="ECO:0000256" key="6">
    <source>
        <dbReference type="ARBA" id="ARBA00039449"/>
    </source>
</evidence>
<dbReference type="FunFam" id="3.40.50.150:FF:000025">
    <property type="entry name" value="N-terminal Xaa-Pro-Lys N-methyltransferase 1"/>
    <property type="match status" value="1"/>
</dbReference>
<keyword evidence="4" id="KW-0949">S-adenosyl-L-methionine</keyword>
<sequence length="274" mass="30842">MNMNISNKKNDGSINYEKSLQYWADIPPTVDGVLGGFGFISNIDIEGSELFLKCLFSLDNPPLRNTALDCGAGIGRITKLLLIPHFERVEIVEPNETFINSIKEFVGEHESKLGTLYKVGLQEFKPIRKYDVIWVQWVLGYLTDEDLIAYLIRCRDALEEDGVIVVKENVTSSGKIEKDHTDSSVTRTFKQYISIFKKCDLKRIKQCKQANFPNGATVTTGEDTCSMLTVARRGTPRKSLEWRTAAACDGDAALWIQGSDRPVKGAFSRNFHYT</sequence>
<evidence type="ECO:0000256" key="9">
    <source>
        <dbReference type="ARBA" id="ARBA00047885"/>
    </source>
</evidence>
<dbReference type="PANTHER" id="PTHR12753">
    <property type="entry name" value="AD-003 - RELATED"/>
    <property type="match status" value="1"/>
</dbReference>
<evidence type="ECO:0000256" key="5">
    <source>
        <dbReference type="ARBA" id="ARBA00039112"/>
    </source>
</evidence>
<dbReference type="SUPFAM" id="SSF53335">
    <property type="entry name" value="S-adenosyl-L-methionine-dependent methyltransferases"/>
    <property type="match status" value="1"/>
</dbReference>
<dbReference type="InterPro" id="IPR008576">
    <property type="entry name" value="MeTrfase_NTM1"/>
</dbReference>
<dbReference type="OrthoDB" id="1298661at2759"/>
<proteinExistence type="inferred from homology"/>
<evidence type="ECO:0000256" key="8">
    <source>
        <dbReference type="ARBA" id="ARBA00047306"/>
    </source>
</evidence>
<accession>A0A8S1AV21</accession>
<dbReference type="AlphaFoldDB" id="A0A8S1AV21"/>
<evidence type="ECO:0000256" key="10">
    <source>
        <dbReference type="ARBA" id="ARBA00048167"/>
    </source>
</evidence>
<evidence type="ECO:0000256" key="2">
    <source>
        <dbReference type="ARBA" id="ARBA00022603"/>
    </source>
</evidence>
<evidence type="ECO:0000256" key="3">
    <source>
        <dbReference type="ARBA" id="ARBA00022679"/>
    </source>
</evidence>
<dbReference type="Proteomes" id="UP000494106">
    <property type="component" value="Unassembled WGS sequence"/>
</dbReference>
<organism evidence="11 12">
    <name type="scientific">Arctia plantaginis</name>
    <name type="common">Wood tiger moth</name>
    <name type="synonym">Phalaena plantaginis</name>
    <dbReference type="NCBI Taxonomy" id="874455"/>
    <lineage>
        <taxon>Eukaryota</taxon>
        <taxon>Metazoa</taxon>
        <taxon>Ecdysozoa</taxon>
        <taxon>Arthropoda</taxon>
        <taxon>Hexapoda</taxon>
        <taxon>Insecta</taxon>
        <taxon>Pterygota</taxon>
        <taxon>Neoptera</taxon>
        <taxon>Endopterygota</taxon>
        <taxon>Lepidoptera</taxon>
        <taxon>Glossata</taxon>
        <taxon>Ditrysia</taxon>
        <taxon>Noctuoidea</taxon>
        <taxon>Erebidae</taxon>
        <taxon>Arctiinae</taxon>
        <taxon>Arctia</taxon>
    </lineage>
</organism>
<comment type="catalytic activity">
    <reaction evidence="8">
        <text>N-terminal L-seryl-L-prolyl-L-lysyl-[protein] + 3 S-adenosyl-L-methionine = N-terminal N,N,N-trimethyl-L-seryl-L-prolyl-L-lysyl-[protein] + 3 S-adenosyl-L-homocysteine + 3 H(+)</text>
        <dbReference type="Rhea" id="RHEA:54724"/>
        <dbReference type="Rhea" id="RHEA-COMP:13789"/>
        <dbReference type="Rhea" id="RHEA-COMP:13973"/>
        <dbReference type="ChEBI" id="CHEBI:15378"/>
        <dbReference type="ChEBI" id="CHEBI:57856"/>
        <dbReference type="ChEBI" id="CHEBI:59789"/>
        <dbReference type="ChEBI" id="CHEBI:138061"/>
        <dbReference type="ChEBI" id="CHEBI:138317"/>
        <dbReference type="EC" id="2.1.1.244"/>
    </reaction>
</comment>
<dbReference type="CDD" id="cd02440">
    <property type="entry name" value="AdoMet_MTases"/>
    <property type="match status" value="1"/>
</dbReference>
<dbReference type="InterPro" id="IPR029063">
    <property type="entry name" value="SAM-dependent_MTases_sf"/>
</dbReference>